<dbReference type="EMBL" id="ML179408">
    <property type="protein sequence ID" value="THU88499.1"/>
    <property type="molecule type" value="Genomic_DNA"/>
</dbReference>
<name>A0A4S8LHG9_DENBC</name>
<organism evidence="1 2">
    <name type="scientific">Dendrothele bispora (strain CBS 962.96)</name>
    <dbReference type="NCBI Taxonomy" id="1314807"/>
    <lineage>
        <taxon>Eukaryota</taxon>
        <taxon>Fungi</taxon>
        <taxon>Dikarya</taxon>
        <taxon>Basidiomycota</taxon>
        <taxon>Agaricomycotina</taxon>
        <taxon>Agaricomycetes</taxon>
        <taxon>Agaricomycetidae</taxon>
        <taxon>Agaricales</taxon>
        <taxon>Agaricales incertae sedis</taxon>
        <taxon>Dendrothele</taxon>
    </lineage>
</organism>
<protein>
    <submittedName>
        <fullName evidence="1">Uncharacterized protein</fullName>
    </submittedName>
</protein>
<reference evidence="1 2" key="1">
    <citation type="journal article" date="2019" name="Nat. Ecol. Evol.">
        <title>Megaphylogeny resolves global patterns of mushroom evolution.</title>
        <authorList>
            <person name="Varga T."/>
            <person name="Krizsan K."/>
            <person name="Foldi C."/>
            <person name="Dima B."/>
            <person name="Sanchez-Garcia M."/>
            <person name="Sanchez-Ramirez S."/>
            <person name="Szollosi G.J."/>
            <person name="Szarkandi J.G."/>
            <person name="Papp V."/>
            <person name="Albert L."/>
            <person name="Andreopoulos W."/>
            <person name="Angelini C."/>
            <person name="Antonin V."/>
            <person name="Barry K.W."/>
            <person name="Bougher N.L."/>
            <person name="Buchanan P."/>
            <person name="Buyck B."/>
            <person name="Bense V."/>
            <person name="Catcheside P."/>
            <person name="Chovatia M."/>
            <person name="Cooper J."/>
            <person name="Damon W."/>
            <person name="Desjardin D."/>
            <person name="Finy P."/>
            <person name="Geml J."/>
            <person name="Haridas S."/>
            <person name="Hughes K."/>
            <person name="Justo A."/>
            <person name="Karasinski D."/>
            <person name="Kautmanova I."/>
            <person name="Kiss B."/>
            <person name="Kocsube S."/>
            <person name="Kotiranta H."/>
            <person name="LaButti K.M."/>
            <person name="Lechner B.E."/>
            <person name="Liimatainen K."/>
            <person name="Lipzen A."/>
            <person name="Lukacs Z."/>
            <person name="Mihaltcheva S."/>
            <person name="Morgado L.N."/>
            <person name="Niskanen T."/>
            <person name="Noordeloos M.E."/>
            <person name="Ohm R.A."/>
            <person name="Ortiz-Santana B."/>
            <person name="Ovrebo C."/>
            <person name="Racz N."/>
            <person name="Riley R."/>
            <person name="Savchenko A."/>
            <person name="Shiryaev A."/>
            <person name="Soop K."/>
            <person name="Spirin V."/>
            <person name="Szebenyi C."/>
            <person name="Tomsovsky M."/>
            <person name="Tulloss R.E."/>
            <person name="Uehling J."/>
            <person name="Grigoriev I.V."/>
            <person name="Vagvolgyi C."/>
            <person name="Papp T."/>
            <person name="Martin F.M."/>
            <person name="Miettinen O."/>
            <person name="Hibbett D.S."/>
            <person name="Nagy L.G."/>
        </authorList>
    </citation>
    <scope>NUCLEOTIDE SEQUENCE [LARGE SCALE GENOMIC DNA]</scope>
    <source>
        <strain evidence="1 2">CBS 962.96</strain>
    </source>
</reference>
<sequence length="151" mass="16719">MTPWEAKIDITEHGLGPTIKQRCGIAGVQKHLQQWMSICNPLTQTRELIATSLSQDVLLHLLESLLGIWLSSQSQYKITGSGTPTSFRGAKMIHTGNREYAKLQERSSQPNGDSLKSLTRIDINDKAQAIDQKTIWKIADGPLPPMQEGIA</sequence>
<dbReference type="AlphaFoldDB" id="A0A4S8LHG9"/>
<evidence type="ECO:0000313" key="2">
    <source>
        <dbReference type="Proteomes" id="UP000297245"/>
    </source>
</evidence>
<accession>A0A4S8LHG9</accession>
<gene>
    <name evidence="1" type="ORF">K435DRAFT_803486</name>
</gene>
<keyword evidence="2" id="KW-1185">Reference proteome</keyword>
<dbReference type="Proteomes" id="UP000297245">
    <property type="component" value="Unassembled WGS sequence"/>
</dbReference>
<evidence type="ECO:0000313" key="1">
    <source>
        <dbReference type="EMBL" id="THU88499.1"/>
    </source>
</evidence>
<proteinExistence type="predicted"/>